<protein>
    <submittedName>
        <fullName evidence="1">Uncharacterized protein</fullName>
    </submittedName>
</protein>
<evidence type="ECO:0000313" key="2">
    <source>
        <dbReference type="Proteomes" id="UP001054945"/>
    </source>
</evidence>
<proteinExistence type="predicted"/>
<keyword evidence="2" id="KW-1185">Reference proteome</keyword>
<accession>A0AAV4VCW3</accession>
<sequence>MCPLQTIYLQKKKTWNNCERNPFSNMSSRIGNDLVAFSFSREKDDRPKIEELQLLLKSDHLERVDFRNSTFSKAGCIAIFQLFTDEARLNLLYLSLTRQFQNSKNFSIEMMIQKCPKLQFLETETFFNLDVLEYCPDLLGVRMLCSNREVLTYFRHRNVAPLKFTERLMVMDVMRTVLLHIKPSSKSIICCSRILDWIRIILSYYNPSCSIIIPTRGRAYDRHMPQRLLRTLGGFGIALCPNDKFRILLRWSFYIYYLNQ</sequence>
<dbReference type="EMBL" id="BPLR01014283">
    <property type="protein sequence ID" value="GIY67805.1"/>
    <property type="molecule type" value="Genomic_DNA"/>
</dbReference>
<dbReference type="AlphaFoldDB" id="A0AAV4VCW3"/>
<gene>
    <name evidence="1" type="ORF">CEXT_462591</name>
</gene>
<name>A0AAV4VCW3_CAEEX</name>
<comment type="caution">
    <text evidence="1">The sequence shown here is derived from an EMBL/GenBank/DDBJ whole genome shotgun (WGS) entry which is preliminary data.</text>
</comment>
<reference evidence="1 2" key="1">
    <citation type="submission" date="2021-06" db="EMBL/GenBank/DDBJ databases">
        <title>Caerostris extrusa draft genome.</title>
        <authorList>
            <person name="Kono N."/>
            <person name="Arakawa K."/>
        </authorList>
    </citation>
    <scope>NUCLEOTIDE SEQUENCE [LARGE SCALE GENOMIC DNA]</scope>
</reference>
<evidence type="ECO:0000313" key="1">
    <source>
        <dbReference type="EMBL" id="GIY67805.1"/>
    </source>
</evidence>
<dbReference type="Proteomes" id="UP001054945">
    <property type="component" value="Unassembled WGS sequence"/>
</dbReference>
<organism evidence="1 2">
    <name type="scientific">Caerostris extrusa</name>
    <name type="common">Bark spider</name>
    <name type="synonym">Caerostris bankana</name>
    <dbReference type="NCBI Taxonomy" id="172846"/>
    <lineage>
        <taxon>Eukaryota</taxon>
        <taxon>Metazoa</taxon>
        <taxon>Ecdysozoa</taxon>
        <taxon>Arthropoda</taxon>
        <taxon>Chelicerata</taxon>
        <taxon>Arachnida</taxon>
        <taxon>Araneae</taxon>
        <taxon>Araneomorphae</taxon>
        <taxon>Entelegynae</taxon>
        <taxon>Araneoidea</taxon>
        <taxon>Araneidae</taxon>
        <taxon>Caerostris</taxon>
    </lineage>
</organism>